<dbReference type="CDD" id="cd01743">
    <property type="entry name" value="GATase1_Anthranilate_Synthase"/>
    <property type="match status" value="1"/>
</dbReference>
<dbReference type="InterPro" id="IPR017926">
    <property type="entry name" value="GATASE"/>
</dbReference>
<dbReference type="PANTHER" id="PTHR43418:SF4">
    <property type="entry name" value="MULTIFUNCTIONAL TRYPTOPHAN BIOSYNTHESIS PROTEIN"/>
    <property type="match status" value="1"/>
</dbReference>
<dbReference type="PANTHER" id="PTHR43418">
    <property type="entry name" value="MULTIFUNCTIONAL TRYPTOPHAN BIOSYNTHESIS PROTEIN-RELATED"/>
    <property type="match status" value="1"/>
</dbReference>
<dbReference type="Pfam" id="PF00117">
    <property type="entry name" value="GATase"/>
    <property type="match status" value="1"/>
</dbReference>
<evidence type="ECO:0000313" key="4">
    <source>
        <dbReference type="Proteomes" id="UP000241848"/>
    </source>
</evidence>
<dbReference type="InterPro" id="IPR029062">
    <property type="entry name" value="Class_I_gatase-like"/>
</dbReference>
<dbReference type="NCBIfam" id="TIGR00566">
    <property type="entry name" value="trpG_papA"/>
    <property type="match status" value="1"/>
</dbReference>
<feature type="domain" description="Glutamine amidotransferase" evidence="2">
    <location>
        <begin position="3"/>
        <end position="182"/>
    </location>
</feature>
<dbReference type="AlphaFoldDB" id="A0A2T2WDT7"/>
<dbReference type="InterPro" id="IPR050472">
    <property type="entry name" value="Anth_synth/Amidotransfase"/>
</dbReference>
<dbReference type="InterPro" id="IPR006221">
    <property type="entry name" value="TrpG/PapA_dom"/>
</dbReference>
<name>A0A2T2WDT7_9FIRM</name>
<dbReference type="Gene3D" id="3.40.50.880">
    <property type="match status" value="1"/>
</dbReference>
<keyword evidence="1" id="KW-0315">Glutamine amidotransferase</keyword>
<evidence type="ECO:0000259" key="2">
    <source>
        <dbReference type="Pfam" id="PF00117"/>
    </source>
</evidence>
<dbReference type="GO" id="GO:0000162">
    <property type="term" value="P:L-tryptophan biosynthetic process"/>
    <property type="evidence" value="ECO:0007669"/>
    <property type="project" value="TreeGrafter"/>
</dbReference>
<comment type="caution">
    <text evidence="3">The sequence shown here is derived from an EMBL/GenBank/DDBJ whole genome shotgun (WGS) entry which is preliminary data.</text>
</comment>
<reference evidence="3 4" key="1">
    <citation type="journal article" date="2014" name="BMC Genomics">
        <title>Comparison of environmental and isolate Sulfobacillus genomes reveals diverse carbon, sulfur, nitrogen, and hydrogen metabolisms.</title>
        <authorList>
            <person name="Justice N.B."/>
            <person name="Norman A."/>
            <person name="Brown C.T."/>
            <person name="Singh A."/>
            <person name="Thomas B.C."/>
            <person name="Banfield J.F."/>
        </authorList>
    </citation>
    <scope>NUCLEOTIDE SEQUENCE [LARGE SCALE GENOMIC DNA]</scope>
    <source>
        <strain evidence="3">AMDSBA3</strain>
    </source>
</reference>
<dbReference type="EMBL" id="PXYV01000065">
    <property type="protein sequence ID" value="PSR20394.1"/>
    <property type="molecule type" value="Genomic_DNA"/>
</dbReference>
<sequence length="197" mass="21081">MIVVLDNYDSFTYNLVQYLGQLAPIVVVRNDVVSVDEVMSWDPWGLVVSPGPGRPEDAGIAIPLIQAAGRTIPVLGVCLGHQAIAVAYGGQVVPAVRLMHGKADQIQHGATGLLKDLPNPFTAGRYHSLAVDVHNADELVVDAVSDDGTVMAVSHRRHPVYGVQFHPESVLTPQGMTLLGHFVDLTVSHRSLKGVQS</sequence>
<dbReference type="GO" id="GO:0005829">
    <property type="term" value="C:cytosol"/>
    <property type="evidence" value="ECO:0007669"/>
    <property type="project" value="TreeGrafter"/>
</dbReference>
<keyword evidence="3" id="KW-0456">Lyase</keyword>
<gene>
    <name evidence="3" type="ORF">C7B45_15205</name>
</gene>
<dbReference type="PRINTS" id="PR00097">
    <property type="entry name" value="ANTSNTHASEII"/>
</dbReference>
<accession>A0A2T2WDT7</accession>
<dbReference type="PRINTS" id="PR00096">
    <property type="entry name" value="GATASE"/>
</dbReference>
<dbReference type="Proteomes" id="UP000241848">
    <property type="component" value="Unassembled WGS sequence"/>
</dbReference>
<dbReference type="SUPFAM" id="SSF52317">
    <property type="entry name" value="Class I glutamine amidotransferase-like"/>
    <property type="match status" value="1"/>
</dbReference>
<evidence type="ECO:0000256" key="1">
    <source>
        <dbReference type="ARBA" id="ARBA00022962"/>
    </source>
</evidence>
<dbReference type="GO" id="GO:0004049">
    <property type="term" value="F:anthranilate synthase activity"/>
    <property type="evidence" value="ECO:0007669"/>
    <property type="project" value="UniProtKB-EC"/>
</dbReference>
<evidence type="ECO:0000313" key="3">
    <source>
        <dbReference type="EMBL" id="PSR20394.1"/>
    </source>
</evidence>
<proteinExistence type="predicted"/>
<dbReference type="FunFam" id="3.40.50.880:FF:000003">
    <property type="entry name" value="Anthranilate synthase component II"/>
    <property type="match status" value="1"/>
</dbReference>
<protein>
    <submittedName>
        <fullName evidence="3">Anthranilate/aminodeoxychorismate synthase component II</fullName>
        <ecNumber evidence="3">4.1.3.27</ecNumber>
    </submittedName>
</protein>
<dbReference type="PRINTS" id="PR00099">
    <property type="entry name" value="CPSGATASE"/>
</dbReference>
<organism evidence="3 4">
    <name type="scientific">Sulfobacillus acidophilus</name>
    <dbReference type="NCBI Taxonomy" id="53633"/>
    <lineage>
        <taxon>Bacteria</taxon>
        <taxon>Bacillati</taxon>
        <taxon>Bacillota</taxon>
        <taxon>Clostridia</taxon>
        <taxon>Eubacteriales</taxon>
        <taxon>Clostridiales Family XVII. Incertae Sedis</taxon>
        <taxon>Sulfobacillus</taxon>
    </lineage>
</organism>
<dbReference type="PROSITE" id="PS51273">
    <property type="entry name" value="GATASE_TYPE_1"/>
    <property type="match status" value="1"/>
</dbReference>
<dbReference type="EC" id="4.1.3.27" evidence="3"/>